<sequence>MKFLKKRSRNGHGSKQEQVVLELYDEKERTNKMGSSRREEPIEMKRIRNKSSAMRSIRIKSRVKNIYFLLGCSAVTFVLLQMMMHMIMFIGDNSVKGDAVNLIELDSEPNVNPDIKLLWSGEEIVRYESKKRHMIRTIELVVAYCNSSLEWVQQDDFLGKISMKGSATVKITIISKCDMDSHVPDFTKDARVSELSIIPVENVGGCDYAYSYFINRYAATHSLNEAGSSVILFIKDTPRTEDYFKRMPFHEKFRSIDEMVNIASRGGFGCGTKPDCDKSPYHSTNDLMKFTMEAYVRQTELNKGYHKAGEQSSADFNVHEYQNLEDFQKRALDWTYASEDHVYVCYGGSFAVPASRIVRLSRRPTEGRVLRDLENVLSRGTIGGTTVEEHYVERTWAGLLSHALTNDQTKIIEEISKGGDVNTIHDSVVGILSVRNHNNTCTKEQVKVLIHEQEKTDALRRKHKEQLRLAKAERKAGVAAAKAEREANVATKKIKREAREAKTKAENEVAKSRGFLKRYEPNKAQQIILFAGPHRSASTSMQRIAFILGSDKVYTQEKTKKQKGNWTWLSPPEVVPSTPKSFEFWLRSLRFNNLSENTEIMIYFNELRKRWRSGNSIIMGGEDLDSCVGVNATKSEDYLDNALSIMPPRYEKYTTVVINYRSPRIEQLKSLWKEVDYDLDGSASRTFYDFLMDPNLSQRLHMIDALQMAAKFLERGLRVSLLDLSGLEKNKIELFQVVACEIMKEECNYRKKMPLALRNKSEIVEELKERANVRTTINEKMNVTQAQLDAIDLSLRTYDCNYKSIFLHKNFQVLQSHNFHKIMRDCFVGVPTATDRGGMHQSWIKILTSSTEELAEEKLAIAAQRQIGYSYEPALGQQIVLLAGPHKAGSTTAQNIALSLATLKKPTYHERWNWIAPPDLGRQGKKAFAYLPLAIRMEGIEGQNYKPREETVEIFRKEVSYHWQSGNNLIMGSEEIDHIAGADEFKAKALLDDILSILPSNYEKFTNVIVNYRAPKIKHLISVWKQVTQSHPVLHGQTFKDFILSDDEFELAVMDSMRLAKLFLDRGLKVTLLDLSGLKKDNIEMYKVMACEIMKEKCDPVTGIPLSLVNHPKMIKNIERDANTRKLRDQLGTSQAQLDSMDWALKMYDCSYKDVFKHDNFTVLHSNDFGKHMEECDALPAVNMKDTLASLKKIIGRTRSV</sequence>
<feature type="coiled-coil region" evidence="1">
    <location>
        <begin position="455"/>
        <end position="500"/>
    </location>
</feature>
<evidence type="ECO:0000256" key="1">
    <source>
        <dbReference type="SAM" id="Coils"/>
    </source>
</evidence>
<proteinExistence type="predicted"/>
<organism evidence="3">
    <name type="scientific">Chaetoceros debilis</name>
    <dbReference type="NCBI Taxonomy" id="122233"/>
    <lineage>
        <taxon>Eukaryota</taxon>
        <taxon>Sar</taxon>
        <taxon>Stramenopiles</taxon>
        <taxon>Ochrophyta</taxon>
        <taxon>Bacillariophyta</taxon>
        <taxon>Coscinodiscophyceae</taxon>
        <taxon>Chaetocerotophycidae</taxon>
        <taxon>Chaetocerotales</taxon>
        <taxon>Chaetocerotaceae</taxon>
        <taxon>Chaetoceros</taxon>
    </lineage>
</organism>
<dbReference type="AlphaFoldDB" id="A0A7S3V490"/>
<protein>
    <submittedName>
        <fullName evidence="3">Uncharacterized protein</fullName>
    </submittedName>
</protein>
<keyword evidence="2" id="KW-0812">Transmembrane</keyword>
<evidence type="ECO:0000313" key="3">
    <source>
        <dbReference type="EMBL" id="CAE0456136.1"/>
    </source>
</evidence>
<keyword evidence="2" id="KW-0472">Membrane</keyword>
<feature type="transmembrane region" description="Helical" evidence="2">
    <location>
        <begin position="66"/>
        <end position="90"/>
    </location>
</feature>
<reference evidence="3" key="1">
    <citation type="submission" date="2021-01" db="EMBL/GenBank/DDBJ databases">
        <authorList>
            <person name="Corre E."/>
            <person name="Pelletier E."/>
            <person name="Niang G."/>
            <person name="Scheremetjew M."/>
            <person name="Finn R."/>
            <person name="Kale V."/>
            <person name="Holt S."/>
            <person name="Cochrane G."/>
            <person name="Meng A."/>
            <person name="Brown T."/>
            <person name="Cohen L."/>
        </authorList>
    </citation>
    <scope>NUCLEOTIDE SEQUENCE</scope>
    <source>
        <strain evidence="3">MM31A-1</strain>
    </source>
</reference>
<dbReference type="EMBL" id="HBIO01001370">
    <property type="protein sequence ID" value="CAE0456136.1"/>
    <property type="molecule type" value="Transcribed_RNA"/>
</dbReference>
<keyword evidence="1" id="KW-0175">Coiled coil</keyword>
<evidence type="ECO:0000256" key="2">
    <source>
        <dbReference type="SAM" id="Phobius"/>
    </source>
</evidence>
<keyword evidence="2" id="KW-1133">Transmembrane helix</keyword>
<name>A0A7S3V490_9STRA</name>
<accession>A0A7S3V490</accession>
<gene>
    <name evidence="3" type="ORF">CDEB00056_LOCUS977</name>
</gene>